<dbReference type="InterPro" id="IPR036263">
    <property type="entry name" value="Chorismate_II_sf"/>
</dbReference>
<sequence>MDLHELRAEIDGVDSQILDLVLKRRELISDVINYKKVHHLPVFSPDREQQVLKRVENLAGSDVVLQSGLKLVYGILMDIYKFYEYEQSPKNISVPTDVGGASVRAILHDKPGALSRYLSPLAAAEVNVTNIRSQSMPGGNLLVDIELVGKTDDPAFIAALAVLADTAEKFTLI</sequence>
<proteinExistence type="predicted"/>
<reference evidence="4" key="1">
    <citation type="submission" date="2019-08" db="EMBL/GenBank/DDBJ databases">
        <authorList>
            <person name="Kucharzyk K."/>
            <person name="Murdoch R.W."/>
            <person name="Higgins S."/>
            <person name="Loffler F."/>
        </authorList>
    </citation>
    <scope>NUCLEOTIDE SEQUENCE</scope>
</reference>
<dbReference type="PANTHER" id="PTHR38041">
    <property type="entry name" value="CHORISMATE MUTASE"/>
    <property type="match status" value="1"/>
</dbReference>
<dbReference type="Gene3D" id="3.30.70.260">
    <property type="match status" value="1"/>
</dbReference>
<dbReference type="InterPro" id="IPR051331">
    <property type="entry name" value="Chorismate_mutase-related"/>
</dbReference>
<comment type="caution">
    <text evidence="4">The sequence shown here is derived from an EMBL/GenBank/DDBJ whole genome shotgun (WGS) entry which is preliminary data.</text>
</comment>
<dbReference type="InterPro" id="IPR045865">
    <property type="entry name" value="ACT-like_dom_sf"/>
</dbReference>
<protein>
    <submittedName>
        <fullName evidence="4">Uncharacterized protein</fullName>
    </submittedName>
</protein>
<keyword evidence="1" id="KW-0413">Isomerase</keyword>
<dbReference type="PROSITE" id="PS51671">
    <property type="entry name" value="ACT"/>
    <property type="match status" value="1"/>
</dbReference>
<evidence type="ECO:0000259" key="3">
    <source>
        <dbReference type="PROSITE" id="PS51671"/>
    </source>
</evidence>
<evidence type="ECO:0000259" key="2">
    <source>
        <dbReference type="PROSITE" id="PS51168"/>
    </source>
</evidence>
<feature type="domain" description="Chorismate mutase" evidence="2">
    <location>
        <begin position="1"/>
        <end position="88"/>
    </location>
</feature>
<dbReference type="InterPro" id="IPR002912">
    <property type="entry name" value="ACT_dom"/>
</dbReference>
<dbReference type="AlphaFoldDB" id="A0A645D3R6"/>
<gene>
    <name evidence="4" type="ORF">SDC9_131191</name>
</gene>
<dbReference type="SMART" id="SM00830">
    <property type="entry name" value="CM_2"/>
    <property type="match status" value="1"/>
</dbReference>
<dbReference type="Gene3D" id="1.20.59.10">
    <property type="entry name" value="Chorismate mutase"/>
    <property type="match status" value="1"/>
</dbReference>
<organism evidence="4">
    <name type="scientific">bioreactor metagenome</name>
    <dbReference type="NCBI Taxonomy" id="1076179"/>
    <lineage>
        <taxon>unclassified sequences</taxon>
        <taxon>metagenomes</taxon>
        <taxon>ecological metagenomes</taxon>
    </lineage>
</organism>
<evidence type="ECO:0000313" key="4">
    <source>
        <dbReference type="EMBL" id="MPM84120.1"/>
    </source>
</evidence>
<dbReference type="PANTHER" id="PTHR38041:SF1">
    <property type="entry name" value="CHORISMATE MUTASE"/>
    <property type="match status" value="1"/>
</dbReference>
<dbReference type="EMBL" id="VSSQ01032750">
    <property type="protein sequence ID" value="MPM84120.1"/>
    <property type="molecule type" value="Genomic_DNA"/>
</dbReference>
<dbReference type="Pfam" id="PF01817">
    <property type="entry name" value="CM_2"/>
    <property type="match status" value="1"/>
</dbReference>
<name>A0A645D3R6_9ZZZZ</name>
<dbReference type="GO" id="GO:0046417">
    <property type="term" value="P:chorismate metabolic process"/>
    <property type="evidence" value="ECO:0007669"/>
    <property type="project" value="InterPro"/>
</dbReference>
<feature type="domain" description="ACT" evidence="3">
    <location>
        <begin position="102"/>
        <end position="173"/>
    </location>
</feature>
<dbReference type="GO" id="GO:0009697">
    <property type="term" value="P:salicylic acid biosynthetic process"/>
    <property type="evidence" value="ECO:0007669"/>
    <property type="project" value="TreeGrafter"/>
</dbReference>
<dbReference type="InterPro" id="IPR036979">
    <property type="entry name" value="CM_dom_sf"/>
</dbReference>
<dbReference type="GO" id="GO:0004106">
    <property type="term" value="F:chorismate mutase activity"/>
    <property type="evidence" value="ECO:0007669"/>
    <property type="project" value="InterPro"/>
</dbReference>
<evidence type="ECO:0000256" key="1">
    <source>
        <dbReference type="ARBA" id="ARBA00023235"/>
    </source>
</evidence>
<dbReference type="InterPro" id="IPR002701">
    <property type="entry name" value="CM_II_prokaryot"/>
</dbReference>
<dbReference type="SUPFAM" id="SSF48600">
    <property type="entry name" value="Chorismate mutase II"/>
    <property type="match status" value="1"/>
</dbReference>
<dbReference type="SUPFAM" id="SSF55021">
    <property type="entry name" value="ACT-like"/>
    <property type="match status" value="1"/>
</dbReference>
<accession>A0A645D3R6</accession>
<dbReference type="PROSITE" id="PS51168">
    <property type="entry name" value="CHORISMATE_MUT_2"/>
    <property type="match status" value="1"/>
</dbReference>
<dbReference type="Pfam" id="PF01842">
    <property type="entry name" value="ACT"/>
    <property type="match status" value="1"/>
</dbReference>